<keyword evidence="2" id="KW-0547">Nucleotide-binding</keyword>
<sequence>MLSNEELAAVLTVGHETRSVEFKSAGNLTDKAFVALVARAALGLANQRDGGNIVLGVDDRDPQGEGNGLDENQLRDWKNLDAVADKLNRYADPPLILRVEARQHPNGKPVVVIEVSEFSEIPSLCMKDYPNTLALGQLYTRSLRKPESSMYHTQNEMREVLDLATQKGLRRFMETSTGAGFFMRPGEPASALPSHAEQFQEQIEAMAADPQLVAITAHAHFRHLIYPQSFEADKVPYEEMKRYVREATVRLRGWPFPFVENPVNGDVFVGETTMWGTHNETWRFFTSGLFADFKAIGDWPNDWDSFGGDGEAAGNMPAWFPLLNFTEALEFAARLKSKLALAEPMVVRFEAYNIAGTKLVVADDRRSGFHQDYVYSSPSWRSEEIHVTDEAVLSGTRSLAAKAAKRLLGRFGWEGVTSDLLEGIQASALNT</sequence>
<keyword evidence="3" id="KW-1185">Reference proteome</keyword>
<dbReference type="Pfam" id="PF04326">
    <property type="entry name" value="SLFN_AlbA_2"/>
    <property type="match status" value="1"/>
</dbReference>
<evidence type="ECO:0000313" key="2">
    <source>
        <dbReference type="EMBL" id="MCP8999858.1"/>
    </source>
</evidence>
<name>A0ABT1LN25_9MICC</name>
<accession>A0ABT1LN25</accession>
<dbReference type="InterPro" id="IPR038461">
    <property type="entry name" value="Schlafen_AlbA_2_dom_sf"/>
</dbReference>
<dbReference type="GO" id="GO:0005524">
    <property type="term" value="F:ATP binding"/>
    <property type="evidence" value="ECO:0007669"/>
    <property type="project" value="UniProtKB-KW"/>
</dbReference>
<dbReference type="RefSeq" id="WP_254749491.1">
    <property type="nucleotide sequence ID" value="NZ_JANCLV010000005.1"/>
</dbReference>
<organism evidence="2 3">
    <name type="scientific">Pseudarthrobacter humi</name>
    <dbReference type="NCBI Taxonomy" id="2952523"/>
    <lineage>
        <taxon>Bacteria</taxon>
        <taxon>Bacillati</taxon>
        <taxon>Actinomycetota</taxon>
        <taxon>Actinomycetes</taxon>
        <taxon>Micrococcales</taxon>
        <taxon>Micrococcaceae</taxon>
        <taxon>Pseudarthrobacter</taxon>
    </lineage>
</organism>
<evidence type="ECO:0000313" key="3">
    <source>
        <dbReference type="Proteomes" id="UP001524318"/>
    </source>
</evidence>
<dbReference type="InterPro" id="IPR007421">
    <property type="entry name" value="Schlafen_AlbA_2_dom"/>
</dbReference>
<gene>
    <name evidence="2" type="ORF">NFC73_08955</name>
</gene>
<evidence type="ECO:0000259" key="1">
    <source>
        <dbReference type="Pfam" id="PF04326"/>
    </source>
</evidence>
<dbReference type="Gene3D" id="3.30.950.30">
    <property type="entry name" value="Schlafen, AAA domain"/>
    <property type="match status" value="1"/>
</dbReference>
<reference evidence="2 3" key="1">
    <citation type="submission" date="2022-06" db="EMBL/GenBank/DDBJ databases">
        <title>Pseudarthrobacter sp. strain RMG13 Genome sequencing and assembly.</title>
        <authorList>
            <person name="Kim I."/>
        </authorList>
    </citation>
    <scope>NUCLEOTIDE SEQUENCE [LARGE SCALE GENOMIC DNA]</scope>
    <source>
        <strain evidence="2 3">RMG13</strain>
    </source>
</reference>
<dbReference type="EMBL" id="JANCLV010000005">
    <property type="protein sequence ID" value="MCP8999858.1"/>
    <property type="molecule type" value="Genomic_DNA"/>
</dbReference>
<proteinExistence type="predicted"/>
<protein>
    <submittedName>
        <fullName evidence="2">ATP-binding protein</fullName>
    </submittedName>
</protein>
<keyword evidence="2" id="KW-0067">ATP-binding</keyword>
<comment type="caution">
    <text evidence="2">The sequence shown here is derived from an EMBL/GenBank/DDBJ whole genome shotgun (WGS) entry which is preliminary data.</text>
</comment>
<feature type="domain" description="Schlafen AlbA-2" evidence="1">
    <location>
        <begin position="16"/>
        <end position="141"/>
    </location>
</feature>
<dbReference type="Proteomes" id="UP001524318">
    <property type="component" value="Unassembled WGS sequence"/>
</dbReference>